<accession>A0A9P8QE14</accession>
<dbReference type="Proteomes" id="UP000774326">
    <property type="component" value="Unassembled WGS sequence"/>
</dbReference>
<evidence type="ECO:0000313" key="1">
    <source>
        <dbReference type="EMBL" id="KAH3687745.1"/>
    </source>
</evidence>
<gene>
    <name evidence="1" type="ORF">WICPIJ_001274</name>
</gene>
<reference evidence="1" key="2">
    <citation type="submission" date="2021-01" db="EMBL/GenBank/DDBJ databases">
        <authorList>
            <person name="Schikora-Tamarit M.A."/>
        </authorList>
    </citation>
    <scope>NUCLEOTIDE SEQUENCE</scope>
    <source>
        <strain evidence="1">CBS2887</strain>
    </source>
</reference>
<proteinExistence type="predicted"/>
<protein>
    <submittedName>
        <fullName evidence="1">Uncharacterized protein</fullName>
    </submittedName>
</protein>
<keyword evidence="2" id="KW-1185">Reference proteome</keyword>
<evidence type="ECO:0000313" key="2">
    <source>
        <dbReference type="Proteomes" id="UP000774326"/>
    </source>
</evidence>
<dbReference type="AlphaFoldDB" id="A0A9P8QE14"/>
<comment type="caution">
    <text evidence="1">The sequence shown here is derived from an EMBL/GenBank/DDBJ whole genome shotgun (WGS) entry which is preliminary data.</text>
</comment>
<dbReference type="EMBL" id="JAEUBG010000638">
    <property type="protein sequence ID" value="KAH3687745.1"/>
    <property type="molecule type" value="Genomic_DNA"/>
</dbReference>
<reference evidence="1" key="1">
    <citation type="journal article" date="2021" name="Open Biol.">
        <title>Shared evolutionary footprints suggest mitochondrial oxidative damage underlies multiple complex I losses in fungi.</title>
        <authorList>
            <person name="Schikora-Tamarit M.A."/>
            <person name="Marcet-Houben M."/>
            <person name="Nosek J."/>
            <person name="Gabaldon T."/>
        </authorList>
    </citation>
    <scope>NUCLEOTIDE SEQUENCE</scope>
    <source>
        <strain evidence="1">CBS2887</strain>
    </source>
</reference>
<organism evidence="1 2">
    <name type="scientific">Wickerhamomyces pijperi</name>
    <name type="common">Yeast</name>
    <name type="synonym">Pichia pijperi</name>
    <dbReference type="NCBI Taxonomy" id="599730"/>
    <lineage>
        <taxon>Eukaryota</taxon>
        <taxon>Fungi</taxon>
        <taxon>Dikarya</taxon>
        <taxon>Ascomycota</taxon>
        <taxon>Saccharomycotina</taxon>
        <taxon>Saccharomycetes</taxon>
        <taxon>Phaffomycetales</taxon>
        <taxon>Wickerhamomycetaceae</taxon>
        <taxon>Wickerhamomyces</taxon>
    </lineage>
</organism>
<sequence length="132" mass="14521">MVSGTKFLRLGDTTFSDIRLEVWLLSFDFSLDGFHFLLFFTPNIVNLLALHQTVLIVDGLDGGLVCDSTSDLHQSVDILLLDTIDLVIKLLVFVGETWGFGSSTQDFSGLQDLVRGDRLLEQSGITIGINGE</sequence>
<name>A0A9P8QE14_WICPI</name>